<organism evidence="1 2">
    <name type="scientific">Rhodopirellula sallentina SM41</name>
    <dbReference type="NCBI Taxonomy" id="1263870"/>
    <lineage>
        <taxon>Bacteria</taxon>
        <taxon>Pseudomonadati</taxon>
        <taxon>Planctomycetota</taxon>
        <taxon>Planctomycetia</taxon>
        <taxon>Pirellulales</taxon>
        <taxon>Pirellulaceae</taxon>
        <taxon>Rhodopirellula</taxon>
    </lineage>
</organism>
<proteinExistence type="predicted"/>
<sequence>MVFIWFSRKVFEMSRCIQVAQVIVPLSLLVVAALVAVAPVEAENKQQLPEVATDVAVGPEAAVLEDWEFTRQRQSRTDRFL</sequence>
<dbReference type="Proteomes" id="UP000011885">
    <property type="component" value="Unassembled WGS sequence"/>
</dbReference>
<dbReference type="AlphaFoldDB" id="M5UEE3"/>
<reference evidence="1 2" key="1">
    <citation type="journal article" date="2013" name="Mar. Genomics">
        <title>Expression of sulfatases in Rhodopirellula baltica and the diversity of sulfatases in the genus Rhodopirellula.</title>
        <authorList>
            <person name="Wegner C.E."/>
            <person name="Richter-Heitmann T."/>
            <person name="Klindworth A."/>
            <person name="Klockow C."/>
            <person name="Richter M."/>
            <person name="Achstetter T."/>
            <person name="Glockner F.O."/>
            <person name="Harder J."/>
        </authorList>
    </citation>
    <scope>NUCLEOTIDE SEQUENCE [LARGE SCALE GENOMIC DNA]</scope>
    <source>
        <strain evidence="1 2">SM41</strain>
    </source>
</reference>
<protein>
    <submittedName>
        <fullName evidence="1">Uncharacterized protein</fullName>
    </submittedName>
</protein>
<name>M5UEE3_9BACT</name>
<comment type="caution">
    <text evidence="1">The sequence shown here is derived from an EMBL/GenBank/DDBJ whole genome shotgun (WGS) entry which is preliminary data.</text>
</comment>
<gene>
    <name evidence="1" type="ORF">RSSM_04203</name>
</gene>
<evidence type="ECO:0000313" key="2">
    <source>
        <dbReference type="Proteomes" id="UP000011885"/>
    </source>
</evidence>
<evidence type="ECO:0000313" key="1">
    <source>
        <dbReference type="EMBL" id="EMI54378.1"/>
    </source>
</evidence>
<accession>M5UEE3</accession>
<keyword evidence="2" id="KW-1185">Reference proteome</keyword>
<dbReference type="EMBL" id="ANOH01000280">
    <property type="protein sequence ID" value="EMI54378.1"/>
    <property type="molecule type" value="Genomic_DNA"/>
</dbReference>